<dbReference type="PRINTS" id="PR00301">
    <property type="entry name" value="HEATSHOCK70"/>
</dbReference>
<organism evidence="4 5">
    <name type="scientific">Mycena chlorophos</name>
    <name type="common">Agaric fungus</name>
    <name type="synonym">Agaricus chlorophos</name>
    <dbReference type="NCBI Taxonomy" id="658473"/>
    <lineage>
        <taxon>Eukaryota</taxon>
        <taxon>Fungi</taxon>
        <taxon>Dikarya</taxon>
        <taxon>Basidiomycota</taxon>
        <taxon>Agaricomycotina</taxon>
        <taxon>Agaricomycetes</taxon>
        <taxon>Agaricomycetidae</taxon>
        <taxon>Agaricales</taxon>
        <taxon>Marasmiineae</taxon>
        <taxon>Mycenaceae</taxon>
        <taxon>Mycena</taxon>
    </lineage>
</organism>
<protein>
    <submittedName>
        <fullName evidence="4">Heat shock protein HSS1</fullName>
    </submittedName>
</protein>
<dbReference type="InterPro" id="IPR013126">
    <property type="entry name" value="Hsp_70_fam"/>
</dbReference>
<evidence type="ECO:0000313" key="5">
    <source>
        <dbReference type="Proteomes" id="UP000613580"/>
    </source>
</evidence>
<dbReference type="FunFam" id="3.30.30.30:FF:000001">
    <property type="entry name" value="heat shock 70 kDa protein-like"/>
    <property type="match status" value="1"/>
</dbReference>
<dbReference type="SUPFAM" id="SSF100934">
    <property type="entry name" value="Heat shock protein 70kD (HSP70), C-terminal subdomain"/>
    <property type="match status" value="1"/>
</dbReference>
<evidence type="ECO:0000256" key="2">
    <source>
        <dbReference type="ARBA" id="ARBA00022840"/>
    </source>
</evidence>
<dbReference type="Gene3D" id="3.30.420.40">
    <property type="match status" value="1"/>
</dbReference>
<dbReference type="AlphaFoldDB" id="A0A8H6TAC3"/>
<accession>A0A8H6TAC3</accession>
<dbReference type="InterPro" id="IPR029048">
    <property type="entry name" value="HSP70_C_sf"/>
</dbReference>
<dbReference type="PROSITE" id="PS00329">
    <property type="entry name" value="HSP70_2"/>
    <property type="match status" value="1"/>
</dbReference>
<dbReference type="PROSITE" id="PS01036">
    <property type="entry name" value="HSP70_3"/>
    <property type="match status" value="1"/>
</dbReference>
<comment type="caution">
    <text evidence="4">The sequence shown here is derived from an EMBL/GenBank/DDBJ whole genome shotgun (WGS) entry which is preliminary data.</text>
</comment>
<dbReference type="FunFam" id="3.90.640.10:FF:000002">
    <property type="entry name" value="Heat shock 70 kDa"/>
    <property type="match status" value="1"/>
</dbReference>
<dbReference type="OrthoDB" id="3257966at2759"/>
<dbReference type="GO" id="GO:0005524">
    <property type="term" value="F:ATP binding"/>
    <property type="evidence" value="ECO:0007669"/>
    <property type="project" value="UniProtKB-KW"/>
</dbReference>
<dbReference type="Pfam" id="PF00012">
    <property type="entry name" value="HSP70"/>
    <property type="match status" value="2"/>
</dbReference>
<keyword evidence="1" id="KW-0547">Nucleotide-binding</keyword>
<dbReference type="SUPFAM" id="SSF53067">
    <property type="entry name" value="Actin-like ATPase domain"/>
    <property type="match status" value="2"/>
</dbReference>
<evidence type="ECO:0000256" key="3">
    <source>
        <dbReference type="SAM" id="MobiDB-lite"/>
    </source>
</evidence>
<keyword evidence="5" id="KW-1185">Reference proteome</keyword>
<dbReference type="InterPro" id="IPR018181">
    <property type="entry name" value="Heat_shock_70_CS"/>
</dbReference>
<dbReference type="FunFam" id="3.30.420.40:FF:000172">
    <property type="entry name" value="Heat shock 70 kDa protein"/>
    <property type="match status" value="2"/>
</dbReference>
<gene>
    <name evidence="4" type="ORF">HMN09_00560300</name>
</gene>
<dbReference type="GO" id="GO:0140662">
    <property type="term" value="F:ATP-dependent protein folding chaperone"/>
    <property type="evidence" value="ECO:0007669"/>
    <property type="project" value="InterPro"/>
</dbReference>
<dbReference type="Gene3D" id="1.20.1270.10">
    <property type="match status" value="1"/>
</dbReference>
<dbReference type="Gene3D" id="3.90.640.10">
    <property type="entry name" value="Actin, Chain A, domain 4"/>
    <property type="match status" value="1"/>
</dbReference>
<keyword evidence="4" id="KW-0346">Stress response</keyword>
<dbReference type="EMBL" id="JACAZE010000006">
    <property type="protein sequence ID" value="KAF7314018.1"/>
    <property type="molecule type" value="Genomic_DNA"/>
</dbReference>
<dbReference type="PANTHER" id="PTHR19375">
    <property type="entry name" value="HEAT SHOCK PROTEIN 70KDA"/>
    <property type="match status" value="1"/>
</dbReference>
<proteinExistence type="predicted"/>
<dbReference type="InterPro" id="IPR043129">
    <property type="entry name" value="ATPase_NBD"/>
</dbReference>
<dbReference type="Proteomes" id="UP000613580">
    <property type="component" value="Unassembled WGS sequence"/>
</dbReference>
<evidence type="ECO:0000256" key="1">
    <source>
        <dbReference type="ARBA" id="ARBA00022741"/>
    </source>
</evidence>
<dbReference type="Gene3D" id="3.30.30.30">
    <property type="match status" value="1"/>
</dbReference>
<feature type="compositionally biased region" description="Basic and acidic residues" evidence="3">
    <location>
        <begin position="314"/>
        <end position="328"/>
    </location>
</feature>
<feature type="region of interest" description="Disordered" evidence="3">
    <location>
        <begin position="309"/>
        <end position="328"/>
    </location>
</feature>
<reference evidence="4" key="1">
    <citation type="submission" date="2020-05" db="EMBL/GenBank/DDBJ databases">
        <title>Mycena genomes resolve the evolution of fungal bioluminescence.</title>
        <authorList>
            <person name="Tsai I.J."/>
        </authorList>
    </citation>
    <scope>NUCLEOTIDE SEQUENCE</scope>
    <source>
        <strain evidence="4">110903Hualien_Pintung</strain>
    </source>
</reference>
<evidence type="ECO:0000313" key="4">
    <source>
        <dbReference type="EMBL" id="KAF7314018.1"/>
    </source>
</evidence>
<name>A0A8H6TAC3_MYCCL</name>
<sequence length="328" mass="37600">MNPTTTYGVRRERLIGRKFDDAEVQADMKHFLFVVFSKAGKPYIRVEYRGEQKEFSPEEISSMVLLKMKETAESYRHHRQQRRRRCTCGLQRLAASGDQGRGHHLRPKRFSKVSGERNVLIFDLGGGTFDVSLLTIKEGIFEVKATAGDTHLGGEDFDNRLVNHFAQEFKRKNKKDLSSNLRALRRLCTACERAKRTLSSAAQTSIEIDSLFEGIDFYTSLTRGRFEELCQDLFHSTLEPVEKVLRDSRIDKANVREIVLVGGSTRIPRIIKLMSDFFNGKEPNKSINPDEADKTKLETAVNETIKWLDASQEGSKEEYEEKQKELEA</sequence>
<keyword evidence="2" id="KW-0067">ATP-binding</keyword>